<comment type="function">
    <text evidence="11">Involved in the type II fatty acid elongation cycle. Catalyzes the elongation of a wide range of acyl-ACP by the addition of two carbons from malonyl-ACP to an acyl acceptor. Can efficiently catalyze the conversion of palmitoleoyl-ACP (cis-hexadec-9-enoyl-ACP) to cis-vaccenoyl-ACP (cis-octadec-11-enoyl-ACP), an essential step in the thermal regulation of fatty acid composition.</text>
</comment>
<evidence type="ECO:0000256" key="9">
    <source>
        <dbReference type="ARBA" id="ARBA00023160"/>
    </source>
</evidence>
<dbReference type="PIRSF" id="PIRSF000447">
    <property type="entry name" value="KAS_II"/>
    <property type="match status" value="1"/>
</dbReference>
<dbReference type="PANTHER" id="PTHR11712">
    <property type="entry name" value="POLYKETIDE SYNTHASE-RELATED"/>
    <property type="match status" value="1"/>
</dbReference>
<dbReference type="NCBIfam" id="NF005589">
    <property type="entry name" value="PRK07314.1"/>
    <property type="match status" value="1"/>
</dbReference>
<dbReference type="UniPathway" id="UPA00094"/>
<evidence type="ECO:0000256" key="4">
    <source>
        <dbReference type="ARBA" id="ARBA00014657"/>
    </source>
</evidence>
<dbReference type="NCBIfam" id="NF004970">
    <property type="entry name" value="PRK06333.1"/>
    <property type="match status" value="1"/>
</dbReference>
<protein>
    <recommendedName>
        <fullName evidence="4 11">3-oxoacyl-[acyl-carrier-protein] synthase 2</fullName>
        <ecNumber evidence="3 11">2.3.1.179</ecNumber>
    </recommendedName>
</protein>
<dbReference type="AlphaFoldDB" id="A0A2J6WGW7"/>
<dbReference type="Gene3D" id="3.40.47.10">
    <property type="match status" value="1"/>
</dbReference>
<keyword evidence="9 11" id="KW-0275">Fatty acid biosynthesis</keyword>
<keyword evidence="5 11" id="KW-0444">Lipid biosynthesis</keyword>
<dbReference type="CDD" id="cd00834">
    <property type="entry name" value="KAS_I_II"/>
    <property type="match status" value="1"/>
</dbReference>
<dbReference type="EMBL" id="PNIO01000057">
    <property type="protein sequence ID" value="PMP69605.1"/>
    <property type="molecule type" value="Genomic_DNA"/>
</dbReference>
<comment type="catalytic activity">
    <reaction evidence="11">
        <text>(9Z)-hexadecenoyl-[ACP] + malonyl-[ACP] + H(+) = 3-oxo-(11Z)-octadecenoyl-[ACP] + holo-[ACP] + CO2</text>
        <dbReference type="Rhea" id="RHEA:55040"/>
        <dbReference type="Rhea" id="RHEA-COMP:9623"/>
        <dbReference type="Rhea" id="RHEA-COMP:9685"/>
        <dbReference type="Rhea" id="RHEA-COMP:10800"/>
        <dbReference type="Rhea" id="RHEA-COMP:14074"/>
        <dbReference type="ChEBI" id="CHEBI:15378"/>
        <dbReference type="ChEBI" id="CHEBI:16526"/>
        <dbReference type="ChEBI" id="CHEBI:64479"/>
        <dbReference type="ChEBI" id="CHEBI:78449"/>
        <dbReference type="ChEBI" id="CHEBI:83989"/>
        <dbReference type="ChEBI" id="CHEBI:138538"/>
        <dbReference type="EC" id="2.3.1.179"/>
    </reaction>
</comment>
<dbReference type="InterPro" id="IPR014031">
    <property type="entry name" value="Ketoacyl_synth_C"/>
</dbReference>
<dbReference type="InterPro" id="IPR016039">
    <property type="entry name" value="Thiolase-like"/>
</dbReference>
<evidence type="ECO:0000256" key="13">
    <source>
        <dbReference type="RuleBase" id="RU003694"/>
    </source>
</evidence>
<keyword evidence="7" id="KW-0276">Fatty acid metabolism</keyword>
<accession>A0A2J6WGW7</accession>
<keyword evidence="10 11" id="KW-0012">Acyltransferase</keyword>
<evidence type="ECO:0000259" key="14">
    <source>
        <dbReference type="PROSITE" id="PS52004"/>
    </source>
</evidence>
<dbReference type="InterPro" id="IPR020841">
    <property type="entry name" value="PKS_Beta-ketoAc_synthase_dom"/>
</dbReference>
<dbReference type="InterPro" id="IPR017568">
    <property type="entry name" value="3-oxoacyl-ACP_synth-2"/>
</dbReference>
<evidence type="ECO:0000256" key="5">
    <source>
        <dbReference type="ARBA" id="ARBA00022516"/>
    </source>
</evidence>
<sequence>MGKRRVVVTGMGMVSPLGLDVKSTWEAILQGKSGVSYITHFDAKDYPVRIAAEVKGFDPANYIEQKEIKKMDRFIHFAIAATEMALQDSGLKITPQNSERIGIVIGSGMGGLPTIEYYHKLLLEKGWKRVTPFFIPMVIVNLAAGQISIRYGIKGPNLAVTTACATGNHSIGEAFRMIQYGDADVMIAGGTEAVITPMAVAGFAIMRALSTRNDEPEKASRPFDIDRDGFVMGEGSGIIILEELEHALKRGAKIYAELVGYGMSSDAYHITAPAPEGEGGARCMKMAINDAGIHPEEVDYINAHGTGTKQGDELETQAIKTVFGEHAYKLCVSSTKSMTGHLLGAAGGVEAIFTVLSIYENIVPPTINLDNPDPECDLDYVPYKPKKKEIRYAITNSFGFGGTNASLVFKKF</sequence>
<comment type="pathway">
    <text evidence="1 11">Lipid metabolism; fatty acid biosynthesis.</text>
</comment>
<evidence type="ECO:0000256" key="8">
    <source>
        <dbReference type="ARBA" id="ARBA00023098"/>
    </source>
</evidence>
<gene>
    <name evidence="15" type="primary">fabF</name>
    <name evidence="15" type="ORF">C0186_06400</name>
</gene>
<dbReference type="GO" id="GO:0004315">
    <property type="term" value="F:3-oxoacyl-[acyl-carrier-protein] synthase activity"/>
    <property type="evidence" value="ECO:0007669"/>
    <property type="project" value="UniProtKB-UniRule"/>
</dbReference>
<comment type="caution">
    <text evidence="15">The sequence shown here is derived from an EMBL/GenBank/DDBJ whole genome shotgun (WGS) entry which is preliminary data.</text>
</comment>
<feature type="domain" description="Ketosynthase family 3 (KS3)" evidence="14">
    <location>
        <begin position="3"/>
        <end position="411"/>
    </location>
</feature>
<dbReference type="PANTHER" id="PTHR11712:SF336">
    <property type="entry name" value="3-OXOACYL-[ACYL-CARRIER-PROTEIN] SYNTHASE, MITOCHONDRIAL"/>
    <property type="match status" value="1"/>
</dbReference>
<evidence type="ECO:0000256" key="7">
    <source>
        <dbReference type="ARBA" id="ARBA00022832"/>
    </source>
</evidence>
<dbReference type="SMART" id="SM00825">
    <property type="entry name" value="PKS_KS"/>
    <property type="match status" value="1"/>
</dbReference>
<dbReference type="SUPFAM" id="SSF53901">
    <property type="entry name" value="Thiolase-like"/>
    <property type="match status" value="2"/>
</dbReference>
<reference evidence="15 16" key="1">
    <citation type="submission" date="2018-01" db="EMBL/GenBank/DDBJ databases">
        <title>Metagenomic assembled genomes from two thermal pools in the Uzon Caldera, Kamchatka, Russia.</title>
        <authorList>
            <person name="Wilkins L."/>
            <person name="Ettinger C."/>
        </authorList>
    </citation>
    <scope>NUCLEOTIDE SEQUENCE [LARGE SCALE GENOMIC DNA]</scope>
    <source>
        <strain evidence="15">ZAV-04</strain>
    </source>
</reference>
<evidence type="ECO:0000313" key="15">
    <source>
        <dbReference type="EMBL" id="PMP69605.1"/>
    </source>
</evidence>
<keyword evidence="8" id="KW-0443">Lipid metabolism</keyword>
<feature type="active site" description="For beta-ketoacyl synthase activity" evidence="12">
    <location>
        <position position="164"/>
    </location>
</feature>
<evidence type="ECO:0000256" key="1">
    <source>
        <dbReference type="ARBA" id="ARBA00005194"/>
    </source>
</evidence>
<name>A0A2J6WGW7_9BACT</name>
<dbReference type="GO" id="GO:0006633">
    <property type="term" value="P:fatty acid biosynthetic process"/>
    <property type="evidence" value="ECO:0007669"/>
    <property type="project" value="UniProtKB-UniRule"/>
</dbReference>
<evidence type="ECO:0000256" key="2">
    <source>
        <dbReference type="ARBA" id="ARBA00008467"/>
    </source>
</evidence>
<dbReference type="GO" id="GO:0005829">
    <property type="term" value="C:cytosol"/>
    <property type="evidence" value="ECO:0007669"/>
    <property type="project" value="TreeGrafter"/>
</dbReference>
<dbReference type="Pfam" id="PF00109">
    <property type="entry name" value="ketoacyl-synt"/>
    <property type="match status" value="1"/>
</dbReference>
<dbReference type="PROSITE" id="PS00606">
    <property type="entry name" value="KS3_1"/>
    <property type="match status" value="1"/>
</dbReference>
<dbReference type="PROSITE" id="PS52004">
    <property type="entry name" value="KS3_2"/>
    <property type="match status" value="1"/>
</dbReference>
<comment type="catalytic activity">
    <reaction evidence="11">
        <text>a fatty acyl-[ACP] + malonyl-[ACP] + H(+) = a 3-oxoacyl-[ACP] + holo-[ACP] + CO2</text>
        <dbReference type="Rhea" id="RHEA:22836"/>
        <dbReference type="Rhea" id="RHEA-COMP:9623"/>
        <dbReference type="Rhea" id="RHEA-COMP:9685"/>
        <dbReference type="Rhea" id="RHEA-COMP:9916"/>
        <dbReference type="Rhea" id="RHEA-COMP:14125"/>
        <dbReference type="ChEBI" id="CHEBI:15378"/>
        <dbReference type="ChEBI" id="CHEBI:16526"/>
        <dbReference type="ChEBI" id="CHEBI:64479"/>
        <dbReference type="ChEBI" id="CHEBI:78449"/>
        <dbReference type="ChEBI" id="CHEBI:78776"/>
        <dbReference type="ChEBI" id="CHEBI:138651"/>
    </reaction>
</comment>
<dbReference type="NCBIfam" id="TIGR03150">
    <property type="entry name" value="fabF"/>
    <property type="match status" value="1"/>
</dbReference>
<evidence type="ECO:0000256" key="3">
    <source>
        <dbReference type="ARBA" id="ARBA00012356"/>
    </source>
</evidence>
<dbReference type="EC" id="2.3.1.179" evidence="3 11"/>
<dbReference type="InterPro" id="IPR018201">
    <property type="entry name" value="Ketoacyl_synth_AS"/>
</dbReference>
<evidence type="ECO:0000313" key="16">
    <source>
        <dbReference type="Proteomes" id="UP000242288"/>
    </source>
</evidence>
<evidence type="ECO:0000256" key="11">
    <source>
        <dbReference type="PIRNR" id="PIRNR000447"/>
    </source>
</evidence>
<organism evidence="15 16">
    <name type="scientific">Thermodesulfovibrio aggregans</name>
    <dbReference type="NCBI Taxonomy" id="86166"/>
    <lineage>
        <taxon>Bacteria</taxon>
        <taxon>Pseudomonadati</taxon>
        <taxon>Nitrospirota</taxon>
        <taxon>Thermodesulfovibrionia</taxon>
        <taxon>Thermodesulfovibrionales</taxon>
        <taxon>Thermodesulfovibrionaceae</taxon>
        <taxon>Thermodesulfovibrio</taxon>
    </lineage>
</organism>
<dbReference type="InterPro" id="IPR014030">
    <property type="entry name" value="Ketoacyl_synth_N"/>
</dbReference>
<evidence type="ECO:0000256" key="10">
    <source>
        <dbReference type="ARBA" id="ARBA00023315"/>
    </source>
</evidence>
<dbReference type="Proteomes" id="UP000242288">
    <property type="component" value="Unassembled WGS sequence"/>
</dbReference>
<evidence type="ECO:0000256" key="6">
    <source>
        <dbReference type="ARBA" id="ARBA00022679"/>
    </source>
</evidence>
<comment type="similarity">
    <text evidence="2 11 13">Belongs to the thiolase-like superfamily. Beta-ketoacyl-ACP synthases family.</text>
</comment>
<keyword evidence="6 11" id="KW-0808">Transferase</keyword>
<dbReference type="InterPro" id="IPR000794">
    <property type="entry name" value="Beta-ketoacyl_synthase"/>
</dbReference>
<dbReference type="Pfam" id="PF02801">
    <property type="entry name" value="Ketoacyl-synt_C"/>
    <property type="match status" value="1"/>
</dbReference>
<evidence type="ECO:0000256" key="12">
    <source>
        <dbReference type="PIRSR" id="PIRSR000447-1"/>
    </source>
</evidence>
<proteinExistence type="inferred from homology"/>
<dbReference type="FunFam" id="3.40.47.10:FF:000009">
    <property type="entry name" value="3-oxoacyl-[acyl-carrier-protein] synthase 2"/>
    <property type="match status" value="1"/>
</dbReference>